<comment type="subcellular location">
    <subcellularLocation>
        <location evidence="1">Mitochondrion inner membrane</location>
        <topology evidence="1">Multi-pass membrane protein</topology>
    </subcellularLocation>
</comment>
<evidence type="ECO:0000256" key="7">
    <source>
        <dbReference type="ARBA" id="ARBA00022989"/>
    </source>
</evidence>
<keyword evidence="8" id="KW-0496">Mitochondrion</keyword>
<protein>
    <submittedName>
        <fullName evidence="12">Solute carrier family 25 member 40</fullName>
    </submittedName>
</protein>
<evidence type="ECO:0000256" key="6">
    <source>
        <dbReference type="ARBA" id="ARBA00022792"/>
    </source>
</evidence>
<evidence type="ECO:0000256" key="11">
    <source>
        <dbReference type="RuleBase" id="RU000488"/>
    </source>
</evidence>
<keyword evidence="3 11" id="KW-0813">Transport</keyword>
<dbReference type="Pfam" id="PF00153">
    <property type="entry name" value="Mito_carr"/>
    <property type="match status" value="4"/>
</dbReference>
<organism evidence="12 13">
    <name type="scientific">Mizuhopecten yessoensis</name>
    <name type="common">Japanese scallop</name>
    <name type="synonym">Patinopecten yessoensis</name>
    <dbReference type="NCBI Taxonomy" id="6573"/>
    <lineage>
        <taxon>Eukaryota</taxon>
        <taxon>Metazoa</taxon>
        <taxon>Spiralia</taxon>
        <taxon>Lophotrochozoa</taxon>
        <taxon>Mollusca</taxon>
        <taxon>Bivalvia</taxon>
        <taxon>Autobranchia</taxon>
        <taxon>Pteriomorphia</taxon>
        <taxon>Pectinida</taxon>
        <taxon>Pectinoidea</taxon>
        <taxon>Pectinidae</taxon>
        <taxon>Mizuhopecten</taxon>
    </lineage>
</organism>
<proteinExistence type="inferred from homology"/>
<evidence type="ECO:0000256" key="5">
    <source>
        <dbReference type="ARBA" id="ARBA00022737"/>
    </source>
</evidence>
<evidence type="ECO:0000313" key="12">
    <source>
        <dbReference type="EMBL" id="OWF43693.1"/>
    </source>
</evidence>
<dbReference type="PANTHER" id="PTHR45760:SF2">
    <property type="entry name" value="FI19922P1-RELATED"/>
    <property type="match status" value="1"/>
</dbReference>
<evidence type="ECO:0000256" key="2">
    <source>
        <dbReference type="ARBA" id="ARBA00006375"/>
    </source>
</evidence>
<evidence type="ECO:0000313" key="13">
    <source>
        <dbReference type="Proteomes" id="UP000242188"/>
    </source>
</evidence>
<dbReference type="GO" id="GO:0005743">
    <property type="term" value="C:mitochondrial inner membrane"/>
    <property type="evidence" value="ECO:0007669"/>
    <property type="project" value="UniProtKB-SubCell"/>
</dbReference>
<dbReference type="Gene3D" id="1.50.40.10">
    <property type="entry name" value="Mitochondrial carrier domain"/>
    <property type="match status" value="2"/>
</dbReference>
<keyword evidence="6" id="KW-0999">Mitochondrion inner membrane</keyword>
<gene>
    <name evidence="12" type="ORF">KP79_PYT04234</name>
</gene>
<dbReference type="OrthoDB" id="1747031at2759"/>
<dbReference type="PANTHER" id="PTHR45760">
    <property type="entry name" value="FI19922P1-RELATED"/>
    <property type="match status" value="1"/>
</dbReference>
<dbReference type="EMBL" id="NEDP02005024">
    <property type="protein sequence ID" value="OWF43693.1"/>
    <property type="molecule type" value="Genomic_DNA"/>
</dbReference>
<keyword evidence="9 10" id="KW-0472">Membrane</keyword>
<dbReference type="SUPFAM" id="SSF103506">
    <property type="entry name" value="Mitochondrial carrier"/>
    <property type="match status" value="1"/>
</dbReference>
<dbReference type="GO" id="GO:1990542">
    <property type="term" value="P:mitochondrial transmembrane transport"/>
    <property type="evidence" value="ECO:0007669"/>
    <property type="project" value="InterPro"/>
</dbReference>
<reference evidence="12 13" key="1">
    <citation type="journal article" date="2017" name="Nat. Ecol. Evol.">
        <title>Scallop genome provides insights into evolution of bilaterian karyotype and development.</title>
        <authorList>
            <person name="Wang S."/>
            <person name="Zhang J."/>
            <person name="Jiao W."/>
            <person name="Li J."/>
            <person name="Xun X."/>
            <person name="Sun Y."/>
            <person name="Guo X."/>
            <person name="Huan P."/>
            <person name="Dong B."/>
            <person name="Zhang L."/>
            <person name="Hu X."/>
            <person name="Sun X."/>
            <person name="Wang J."/>
            <person name="Zhao C."/>
            <person name="Wang Y."/>
            <person name="Wang D."/>
            <person name="Huang X."/>
            <person name="Wang R."/>
            <person name="Lv J."/>
            <person name="Li Y."/>
            <person name="Zhang Z."/>
            <person name="Liu B."/>
            <person name="Lu W."/>
            <person name="Hui Y."/>
            <person name="Liang J."/>
            <person name="Zhou Z."/>
            <person name="Hou R."/>
            <person name="Li X."/>
            <person name="Liu Y."/>
            <person name="Li H."/>
            <person name="Ning X."/>
            <person name="Lin Y."/>
            <person name="Zhao L."/>
            <person name="Xing Q."/>
            <person name="Dou J."/>
            <person name="Li Y."/>
            <person name="Mao J."/>
            <person name="Guo H."/>
            <person name="Dou H."/>
            <person name="Li T."/>
            <person name="Mu C."/>
            <person name="Jiang W."/>
            <person name="Fu Q."/>
            <person name="Fu X."/>
            <person name="Miao Y."/>
            <person name="Liu J."/>
            <person name="Yu Q."/>
            <person name="Li R."/>
            <person name="Liao H."/>
            <person name="Li X."/>
            <person name="Kong Y."/>
            <person name="Jiang Z."/>
            <person name="Chourrout D."/>
            <person name="Li R."/>
            <person name="Bao Z."/>
        </authorList>
    </citation>
    <scope>NUCLEOTIDE SEQUENCE [LARGE SCALE GENOMIC DNA]</scope>
    <source>
        <strain evidence="12 13">PY_sf001</strain>
    </source>
</reference>
<dbReference type="PROSITE" id="PS50920">
    <property type="entry name" value="SOLCAR"/>
    <property type="match status" value="3"/>
</dbReference>
<keyword evidence="5" id="KW-0677">Repeat</keyword>
<comment type="caution">
    <text evidence="12">The sequence shown here is derived from an EMBL/GenBank/DDBJ whole genome shotgun (WGS) entry which is preliminary data.</text>
</comment>
<feature type="repeat" description="Solcar" evidence="10">
    <location>
        <begin position="250"/>
        <end position="342"/>
    </location>
</feature>
<feature type="repeat" description="Solcar" evidence="10">
    <location>
        <begin position="156"/>
        <end position="240"/>
    </location>
</feature>
<evidence type="ECO:0000256" key="1">
    <source>
        <dbReference type="ARBA" id="ARBA00004448"/>
    </source>
</evidence>
<dbReference type="InterPro" id="IPR023395">
    <property type="entry name" value="MCP_dom_sf"/>
</dbReference>
<evidence type="ECO:0000256" key="9">
    <source>
        <dbReference type="ARBA" id="ARBA00023136"/>
    </source>
</evidence>
<dbReference type="STRING" id="6573.A0A210Q4M7"/>
<dbReference type="InterPro" id="IPR045315">
    <property type="entry name" value="Mtm1-like"/>
</dbReference>
<evidence type="ECO:0000256" key="8">
    <source>
        <dbReference type="ARBA" id="ARBA00023128"/>
    </source>
</evidence>
<name>A0A210Q4M7_MIZYE</name>
<comment type="similarity">
    <text evidence="2 11">Belongs to the mitochondrial carrier (TC 2.A.29) family.</text>
</comment>
<dbReference type="AlphaFoldDB" id="A0A210Q4M7"/>
<accession>A0A210Q4M7</accession>
<feature type="repeat" description="Solcar" evidence="10">
    <location>
        <begin position="21"/>
        <end position="146"/>
    </location>
</feature>
<dbReference type="Proteomes" id="UP000242188">
    <property type="component" value="Unassembled WGS sequence"/>
</dbReference>
<keyword evidence="7" id="KW-1133">Transmembrane helix</keyword>
<dbReference type="InterPro" id="IPR018108">
    <property type="entry name" value="MCP_transmembrane"/>
</dbReference>
<evidence type="ECO:0000256" key="4">
    <source>
        <dbReference type="ARBA" id="ARBA00022692"/>
    </source>
</evidence>
<evidence type="ECO:0000256" key="10">
    <source>
        <dbReference type="PROSITE-ProRule" id="PRU00282"/>
    </source>
</evidence>
<keyword evidence="13" id="KW-1185">Reference proteome</keyword>
<keyword evidence="4 10" id="KW-0812">Transmembrane</keyword>
<sequence>MTEMNCNDSSEKSSKHVEVRITPWQQMISSCSGAVLTSFFVTPLDVVKIRLQAQNSPMKRGQCFLYCNGLMDHVCVCRNGNGSNTMRLHWYKRCLPQPFTGTLDAFVKISRQEGPASLWSGLPPTLVMAVPATVVYFTCYEQCRNKLGYSDGLQQGQWWKPMAAGVVARTWAVTMISPLEMVRTKIQSEQLSYSAVWKAVRNMVRQEGVLTLWMGLGPTLFRDVPFSALYWFGYESFKSMLQKIRGTIEINFWDNFVSGAAAGSIAGVITLPFDVIKTHRQIELGNFTNSGEKQTSSTFRLIQKLYRQQGVTSLFTGMVPRVIKVAPACAIMISSYEYFKSMFREHNLSVPKSLTI</sequence>
<evidence type="ECO:0000256" key="3">
    <source>
        <dbReference type="ARBA" id="ARBA00022448"/>
    </source>
</evidence>